<proteinExistence type="predicted"/>
<protein>
    <recommendedName>
        <fullName evidence="2">PD-(D/E)XK endonuclease-like domain-containing protein</fullName>
    </recommendedName>
</protein>
<organism evidence="1">
    <name type="scientific">uncultured virus</name>
    <dbReference type="NCBI Taxonomy" id="340016"/>
    <lineage>
        <taxon>Viruses</taxon>
        <taxon>environmental samples</taxon>
    </lineage>
</organism>
<name>A0A218MKV4_9VIRU</name>
<dbReference type="EMBL" id="KY052805">
    <property type="protein sequence ID" value="ASE99909.1"/>
    <property type="molecule type" value="Genomic_DNA"/>
</dbReference>
<evidence type="ECO:0008006" key="2">
    <source>
        <dbReference type="Google" id="ProtNLM"/>
    </source>
</evidence>
<sequence length="287" mass="32683">MKTIDTLVEDIYNLFEPSIKNNIKEKDLDKYLEQFSKSVTNNIKTVLNEQPRKKRKLSLSSIGKPTRQLWYDKHSNSEARPISPSTRIKFLYGHILEDLLILLSRVAGHTVTEEQKQVDVEGIKGHQDCKIDGELVDCKSASGYSFRKFANNNLASDDPFGYIAQISAYSEGNNVDEAYFLAIDKQNGSLALTRVHSLEMINAKERVQYLKKTLESKRVPDRCYSDIPEGSSGNRKLAIGCVFCPHKRECWSDANNGKGLRAFKYEKGTTYLSHVAKEPRVQEIINW</sequence>
<dbReference type="Gene3D" id="3.90.320.10">
    <property type="match status" value="1"/>
</dbReference>
<reference evidence="1" key="2">
    <citation type="journal article" date="2017" name="Nat. Commun.">
        <title>Single-virus genomics reveals hidden cosmopolitan and abundant viruses.</title>
        <authorList>
            <person name="Martinez-Hernandez F."/>
            <person name="Fornas O."/>
            <person name="Lluesma Gomez M."/>
            <person name="Bolduc B."/>
            <person name="de la Cruz Pena M.J."/>
            <person name="Martinez J.M."/>
            <person name="Anton J."/>
            <person name="Gasol J.M."/>
            <person name="Rosselli R."/>
            <person name="Rodriguez-Valera F."/>
            <person name="Sullivan M.B."/>
            <person name="Acinas S.G."/>
            <person name="Martinez-Garcia M."/>
        </authorList>
    </citation>
    <scope>NUCLEOTIDE SEQUENCE</scope>
</reference>
<evidence type="ECO:0000313" key="1">
    <source>
        <dbReference type="EMBL" id="ASE99909.1"/>
    </source>
</evidence>
<accession>A0A218MKV4</accession>
<dbReference type="InterPro" id="IPR011604">
    <property type="entry name" value="PDDEXK-like_dom_sf"/>
</dbReference>
<reference evidence="1" key="1">
    <citation type="submission" date="2016-10" db="EMBL/GenBank/DDBJ databases">
        <authorList>
            <person name="Varghese N."/>
        </authorList>
    </citation>
    <scope>NUCLEOTIDE SEQUENCE</scope>
</reference>